<dbReference type="PANTHER" id="PTHR42781">
    <property type="entry name" value="SPERMIDINE/PUTRESCINE IMPORT ATP-BINDING PROTEIN POTA"/>
    <property type="match status" value="1"/>
</dbReference>
<evidence type="ECO:0000256" key="7">
    <source>
        <dbReference type="ARBA" id="ARBA00023065"/>
    </source>
</evidence>
<sequence>MKYLEIRDLRLSRGGFNLEISLFLDRGQTGVILGPSGCGKTSLLRCIAGLEQPQSGSISVNGIDIDGLAPEKRKLGFVFQDLALFDHLDGRGNLEFGLRLAGVDKDRRREICETLAETLRIAPLLDRKPGTMSGGEKQRLAFARALATKPEILLLDEPLSSLDAPLRKELRRYLRTMLRQEGITALHVTHDVEEALDLGDRIFIMNKGRLVAQGSPSVIFKNPPDAWCVNFLGLGLLLPIEGLSNGDPPRMYNTPYGKFSPPGTIPSFKKESELHDMFYFIPPGAVFYDASRGIRENSGVETENNMLFGIVEKISQRNGLYHIRLRLQSLRLQSKKIDTSPSFELGPKHKILEGSEIPGNEEPYIEFDSAERPNFEEGGQGYFKIRPKECAILPGSAT</sequence>
<dbReference type="Gene3D" id="3.40.50.300">
    <property type="entry name" value="P-loop containing nucleotide triphosphate hydrolases"/>
    <property type="match status" value="1"/>
</dbReference>
<reference evidence="10" key="1">
    <citation type="submission" date="2018-07" db="EMBL/GenBank/DDBJ databases">
        <authorList>
            <consortium name="Genoscope - CEA"/>
            <person name="William W."/>
        </authorList>
    </citation>
    <scope>NUCLEOTIDE SEQUENCE</scope>
    <source>
        <strain evidence="10">IK1</strain>
    </source>
</reference>
<evidence type="ECO:0000256" key="3">
    <source>
        <dbReference type="ARBA" id="ARBA00022496"/>
    </source>
</evidence>
<dbReference type="CDD" id="cd03259">
    <property type="entry name" value="ABC_Carb_Solutes_like"/>
    <property type="match status" value="1"/>
</dbReference>
<keyword evidence="1" id="KW-0813">Transport</keyword>
<evidence type="ECO:0000313" key="10">
    <source>
        <dbReference type="EMBL" id="VBB40780.1"/>
    </source>
</evidence>
<evidence type="ECO:0000256" key="5">
    <source>
        <dbReference type="ARBA" id="ARBA00022840"/>
    </source>
</evidence>
<evidence type="ECO:0000259" key="9">
    <source>
        <dbReference type="PROSITE" id="PS50893"/>
    </source>
</evidence>
<dbReference type="Pfam" id="PF00005">
    <property type="entry name" value="ABC_tran"/>
    <property type="match status" value="1"/>
</dbReference>
<dbReference type="InterPro" id="IPR003439">
    <property type="entry name" value="ABC_transporter-like_ATP-bd"/>
</dbReference>
<dbReference type="PROSITE" id="PS50893">
    <property type="entry name" value="ABC_TRANSPORTER_2"/>
    <property type="match status" value="1"/>
</dbReference>
<accession>A0A652ZYB7</accession>
<dbReference type="SMART" id="SM00382">
    <property type="entry name" value="AAA"/>
    <property type="match status" value="1"/>
</dbReference>
<dbReference type="EMBL" id="UPXP01000030">
    <property type="protein sequence ID" value="VBB40780.1"/>
    <property type="molecule type" value="Genomic_DNA"/>
</dbReference>
<dbReference type="GO" id="GO:0015408">
    <property type="term" value="F:ABC-type ferric iron transporter activity"/>
    <property type="evidence" value="ECO:0007669"/>
    <property type="project" value="InterPro"/>
</dbReference>
<dbReference type="PROSITE" id="PS00211">
    <property type="entry name" value="ABC_TRANSPORTER_1"/>
    <property type="match status" value="1"/>
</dbReference>
<proteinExistence type="predicted"/>
<keyword evidence="2" id="KW-1003">Cell membrane</keyword>
<dbReference type="InterPro" id="IPR017871">
    <property type="entry name" value="ABC_transporter-like_CS"/>
</dbReference>
<evidence type="ECO:0000256" key="6">
    <source>
        <dbReference type="ARBA" id="ARBA00023004"/>
    </source>
</evidence>
<evidence type="ECO:0000256" key="1">
    <source>
        <dbReference type="ARBA" id="ARBA00022448"/>
    </source>
</evidence>
<dbReference type="InterPro" id="IPR015853">
    <property type="entry name" value="ABC_transpr_FbpC"/>
</dbReference>
<dbReference type="InterPro" id="IPR003593">
    <property type="entry name" value="AAA+_ATPase"/>
</dbReference>
<dbReference type="SUPFAM" id="SSF52540">
    <property type="entry name" value="P-loop containing nucleoside triphosphate hydrolases"/>
    <property type="match status" value="1"/>
</dbReference>
<dbReference type="InterPro" id="IPR050093">
    <property type="entry name" value="ABC_SmlMolc_Importer"/>
</dbReference>
<dbReference type="InterPro" id="IPR027417">
    <property type="entry name" value="P-loop_NTPase"/>
</dbReference>
<dbReference type="GO" id="GO:0016887">
    <property type="term" value="F:ATP hydrolysis activity"/>
    <property type="evidence" value="ECO:0007669"/>
    <property type="project" value="InterPro"/>
</dbReference>
<keyword evidence="6" id="KW-0408">Iron</keyword>
<evidence type="ECO:0000256" key="2">
    <source>
        <dbReference type="ARBA" id="ARBA00022475"/>
    </source>
</evidence>
<evidence type="ECO:0000256" key="4">
    <source>
        <dbReference type="ARBA" id="ARBA00022741"/>
    </source>
</evidence>
<keyword evidence="3" id="KW-0410">Iron transport</keyword>
<dbReference type="PANTHER" id="PTHR42781:SF4">
    <property type="entry name" value="SPERMIDINE_PUTRESCINE IMPORT ATP-BINDING PROTEIN POTA"/>
    <property type="match status" value="1"/>
</dbReference>
<dbReference type="GO" id="GO:0016020">
    <property type="term" value="C:membrane"/>
    <property type="evidence" value="ECO:0007669"/>
    <property type="project" value="InterPro"/>
</dbReference>
<name>A0A652ZYB7_9SPIR</name>
<evidence type="ECO:0000256" key="8">
    <source>
        <dbReference type="ARBA" id="ARBA00023136"/>
    </source>
</evidence>
<keyword evidence="7" id="KW-0406">Ion transport</keyword>
<dbReference type="AlphaFoldDB" id="A0A652ZYB7"/>
<protein>
    <submittedName>
        <fullName evidence="10">ABC-type spermidine/putrescine transport system, ATPase component (Modular protein)</fullName>
    </submittedName>
</protein>
<organism evidence="10">
    <name type="scientific">uncultured Spirochaetota bacterium</name>
    <dbReference type="NCBI Taxonomy" id="460511"/>
    <lineage>
        <taxon>Bacteria</taxon>
        <taxon>Pseudomonadati</taxon>
        <taxon>Spirochaetota</taxon>
        <taxon>environmental samples</taxon>
    </lineage>
</organism>
<dbReference type="GO" id="GO:0005524">
    <property type="term" value="F:ATP binding"/>
    <property type="evidence" value="ECO:0007669"/>
    <property type="project" value="UniProtKB-KW"/>
</dbReference>
<feature type="domain" description="ABC transporter" evidence="9">
    <location>
        <begin position="1"/>
        <end position="232"/>
    </location>
</feature>
<keyword evidence="4" id="KW-0547">Nucleotide-binding</keyword>
<keyword evidence="5" id="KW-0067">ATP-binding</keyword>
<keyword evidence="8" id="KW-0472">Membrane</keyword>
<gene>
    <name evidence="10" type="ORF">TRIP_E360030</name>
</gene>